<keyword evidence="6 7" id="KW-0472">Membrane</keyword>
<name>A0A1M5X5L1_9BACT</name>
<feature type="transmembrane region" description="Helical" evidence="7">
    <location>
        <begin position="281"/>
        <end position="302"/>
    </location>
</feature>
<evidence type="ECO:0000256" key="3">
    <source>
        <dbReference type="ARBA" id="ARBA00022519"/>
    </source>
</evidence>
<feature type="transmembrane region" description="Helical" evidence="7">
    <location>
        <begin position="251"/>
        <end position="269"/>
    </location>
</feature>
<dbReference type="PANTHER" id="PTHR33362:SF7">
    <property type="entry name" value="SLL1103 PROTEIN"/>
    <property type="match status" value="1"/>
</dbReference>
<feature type="transmembrane region" description="Helical" evidence="7">
    <location>
        <begin position="220"/>
        <end position="245"/>
    </location>
</feature>
<evidence type="ECO:0000313" key="10">
    <source>
        <dbReference type="Proteomes" id="UP000184139"/>
    </source>
</evidence>
<dbReference type="PANTHER" id="PTHR33362">
    <property type="entry name" value="SIALIC ACID TRAP TRANSPORTER PERMEASE PROTEIN SIAT-RELATED"/>
    <property type="match status" value="1"/>
</dbReference>
<feature type="transmembrane region" description="Helical" evidence="7">
    <location>
        <begin position="322"/>
        <end position="353"/>
    </location>
</feature>
<keyword evidence="10" id="KW-1185">Reference proteome</keyword>
<organism evidence="9 10">
    <name type="scientific">Desulfofustis glycolicus DSM 9705</name>
    <dbReference type="NCBI Taxonomy" id="1121409"/>
    <lineage>
        <taxon>Bacteria</taxon>
        <taxon>Pseudomonadati</taxon>
        <taxon>Thermodesulfobacteriota</taxon>
        <taxon>Desulfobulbia</taxon>
        <taxon>Desulfobulbales</taxon>
        <taxon>Desulfocapsaceae</taxon>
        <taxon>Desulfofustis</taxon>
    </lineage>
</organism>
<feature type="transmembrane region" description="Helical" evidence="7">
    <location>
        <begin position="411"/>
        <end position="437"/>
    </location>
</feature>
<dbReference type="Pfam" id="PF06808">
    <property type="entry name" value="DctM"/>
    <property type="match status" value="1"/>
</dbReference>
<keyword evidence="3" id="KW-0997">Cell inner membrane</keyword>
<dbReference type="EMBL" id="FQXS01000017">
    <property type="protein sequence ID" value="SHH94932.1"/>
    <property type="molecule type" value="Genomic_DNA"/>
</dbReference>
<comment type="subcellular location">
    <subcellularLocation>
        <location evidence="1">Cell inner membrane</location>
        <topology evidence="1">Multi-pass membrane protein</topology>
    </subcellularLocation>
</comment>
<keyword evidence="5 7" id="KW-1133">Transmembrane helix</keyword>
<gene>
    <name evidence="9" type="ORF">SAMN02745124_02763</name>
</gene>
<dbReference type="InterPro" id="IPR010656">
    <property type="entry name" value="DctM"/>
</dbReference>
<dbReference type="GO" id="GO:0005886">
    <property type="term" value="C:plasma membrane"/>
    <property type="evidence" value="ECO:0007669"/>
    <property type="project" value="UniProtKB-SubCell"/>
</dbReference>
<feature type="domain" description="TRAP C4-dicarboxylate transport system permease DctM subunit" evidence="8">
    <location>
        <begin position="15"/>
        <end position="427"/>
    </location>
</feature>
<evidence type="ECO:0000256" key="1">
    <source>
        <dbReference type="ARBA" id="ARBA00004429"/>
    </source>
</evidence>
<feature type="transmembrane region" description="Helical" evidence="7">
    <location>
        <begin position="100"/>
        <end position="132"/>
    </location>
</feature>
<dbReference type="RefSeq" id="WP_073376995.1">
    <property type="nucleotide sequence ID" value="NZ_FQXS01000017.1"/>
</dbReference>
<dbReference type="Proteomes" id="UP000184139">
    <property type="component" value="Unassembled WGS sequence"/>
</dbReference>
<dbReference type="InterPro" id="IPR004681">
    <property type="entry name" value="TRAP_DctM"/>
</dbReference>
<evidence type="ECO:0000256" key="2">
    <source>
        <dbReference type="ARBA" id="ARBA00022475"/>
    </source>
</evidence>
<feature type="transmembrane region" description="Helical" evidence="7">
    <location>
        <begin position="144"/>
        <end position="170"/>
    </location>
</feature>
<dbReference type="GO" id="GO:0022857">
    <property type="term" value="F:transmembrane transporter activity"/>
    <property type="evidence" value="ECO:0007669"/>
    <property type="project" value="TreeGrafter"/>
</dbReference>
<reference evidence="9 10" key="1">
    <citation type="submission" date="2016-11" db="EMBL/GenBank/DDBJ databases">
        <authorList>
            <person name="Jaros S."/>
            <person name="Januszkiewicz K."/>
            <person name="Wedrychowicz H."/>
        </authorList>
    </citation>
    <scope>NUCLEOTIDE SEQUENCE [LARGE SCALE GENOMIC DNA]</scope>
    <source>
        <strain evidence="9 10">DSM 9705</strain>
    </source>
</reference>
<evidence type="ECO:0000256" key="6">
    <source>
        <dbReference type="ARBA" id="ARBA00023136"/>
    </source>
</evidence>
<keyword evidence="4 7" id="KW-0812">Transmembrane</keyword>
<evidence type="ECO:0000259" key="8">
    <source>
        <dbReference type="Pfam" id="PF06808"/>
    </source>
</evidence>
<dbReference type="STRING" id="1121409.SAMN02745124_02763"/>
<protein>
    <submittedName>
        <fullName evidence="9">TRAP transporter, DctM subunit</fullName>
    </submittedName>
</protein>
<dbReference type="PIRSF" id="PIRSF006066">
    <property type="entry name" value="HI0050"/>
    <property type="match status" value="1"/>
</dbReference>
<feature type="transmembrane region" description="Helical" evidence="7">
    <location>
        <begin position="61"/>
        <end position="80"/>
    </location>
</feature>
<feature type="transmembrane region" description="Helical" evidence="7">
    <location>
        <begin position="176"/>
        <end position="199"/>
    </location>
</feature>
<accession>A0A1M5X5L1</accession>
<sequence>MTDTLLLLFVALITIGALFLGHSVALTFGGLGIILGLIFVGPAVLPIAVTKTYSVMVSFPLIAIPLFIFMAYILECSGVAQRMFNGIRDLVAPIPGGLAIAVTIVCTVFAASTGIIGASIVSMGVLAGPYLLENKYDKRLTVGTIMAGGTLGILIPPSMLLIVLGAVAGISVGQLFIGAIIPGLLLSLLYVIYIFVICCRNPALGPPVAPEDMDVLRVRLVRGMISVTPPVLLMLTVLGSIFFGIATPSEAGAIGAFAAIILMVCYGQFNMKNMRYATTATIKTSCMVMFIIVGVNIFSAVFMAMGCGKTLGSLFEALGNQWLFFAMVMLLIYLLGMIIDWTAILMLLVPIFFPIAKDVYGVDPFWFGMMVAINLQVSFLSPPFGYALFFMKSLQLPGVTLGDIYRGSLPFIALQVVGLIIVALFPQTVTFLTDLAFAQ</sequence>
<dbReference type="NCBIfam" id="TIGR00786">
    <property type="entry name" value="dctM"/>
    <property type="match status" value="1"/>
</dbReference>
<dbReference type="OrthoDB" id="9785600at2"/>
<evidence type="ECO:0000256" key="4">
    <source>
        <dbReference type="ARBA" id="ARBA00022692"/>
    </source>
</evidence>
<keyword evidence="2" id="KW-1003">Cell membrane</keyword>
<dbReference type="AlphaFoldDB" id="A0A1M5X5L1"/>
<feature type="transmembrane region" description="Helical" evidence="7">
    <location>
        <begin position="31"/>
        <end position="49"/>
    </location>
</feature>
<evidence type="ECO:0000256" key="5">
    <source>
        <dbReference type="ARBA" id="ARBA00022989"/>
    </source>
</evidence>
<evidence type="ECO:0000256" key="7">
    <source>
        <dbReference type="SAM" id="Phobius"/>
    </source>
</evidence>
<feature type="transmembrane region" description="Helical" evidence="7">
    <location>
        <begin position="365"/>
        <end position="391"/>
    </location>
</feature>
<evidence type="ECO:0000313" key="9">
    <source>
        <dbReference type="EMBL" id="SHH94932.1"/>
    </source>
</evidence>
<proteinExistence type="predicted"/>